<dbReference type="AlphaFoldDB" id="A0AAU9MC61"/>
<feature type="signal peptide" evidence="11">
    <location>
        <begin position="1"/>
        <end position="23"/>
    </location>
</feature>
<dbReference type="PANTHER" id="PTHR11002">
    <property type="entry name" value="CARBONIC ANHYDRASE"/>
    <property type="match status" value="1"/>
</dbReference>
<comment type="cofactor">
    <cofactor evidence="9">
        <name>Zn(2+)</name>
        <dbReference type="ChEBI" id="CHEBI:29105"/>
    </cofactor>
    <text evidence="9">Binds 1 zinc ion per subunit.</text>
</comment>
<comment type="subcellular location">
    <subcellularLocation>
        <location evidence="2">Cytoplasm</location>
    </subcellularLocation>
</comment>
<keyword evidence="7 10" id="KW-0456">Lyase</keyword>
<evidence type="ECO:0000256" key="9">
    <source>
        <dbReference type="PIRSR" id="PIRSR601765-1"/>
    </source>
</evidence>
<evidence type="ECO:0000313" key="13">
    <source>
        <dbReference type="Proteomes" id="UP001157418"/>
    </source>
</evidence>
<evidence type="ECO:0000256" key="11">
    <source>
        <dbReference type="SAM" id="SignalP"/>
    </source>
</evidence>
<evidence type="ECO:0000256" key="8">
    <source>
        <dbReference type="ARBA" id="ARBA00048348"/>
    </source>
</evidence>
<protein>
    <recommendedName>
        <fullName evidence="4 10">Carbonic anhydrase</fullName>
        <ecNumber evidence="4 10">4.2.1.1</ecNumber>
    </recommendedName>
    <alternativeName>
        <fullName evidence="10">Carbonate dehydratase</fullName>
    </alternativeName>
</protein>
<comment type="function">
    <text evidence="1 10">Reversible hydration of carbon dioxide.</text>
</comment>
<dbReference type="PANTHER" id="PTHR11002:SF45">
    <property type="entry name" value="CARBONIC ANHYDRASE"/>
    <property type="match status" value="1"/>
</dbReference>
<dbReference type="EMBL" id="CAKMRJ010001112">
    <property type="protein sequence ID" value="CAH1423332.1"/>
    <property type="molecule type" value="Genomic_DNA"/>
</dbReference>
<dbReference type="Proteomes" id="UP001157418">
    <property type="component" value="Unassembled WGS sequence"/>
</dbReference>
<comment type="caution">
    <text evidence="12">The sequence shown here is derived from an EMBL/GenBank/DDBJ whole genome shotgun (WGS) entry which is preliminary data.</text>
</comment>
<evidence type="ECO:0000256" key="7">
    <source>
        <dbReference type="ARBA" id="ARBA00023239"/>
    </source>
</evidence>
<dbReference type="GO" id="GO:0005737">
    <property type="term" value="C:cytoplasm"/>
    <property type="evidence" value="ECO:0007669"/>
    <property type="project" value="UniProtKB-SubCell"/>
</dbReference>
<keyword evidence="5" id="KW-0963">Cytoplasm</keyword>
<dbReference type="Gene3D" id="3.40.1050.10">
    <property type="entry name" value="Carbonic anhydrase"/>
    <property type="match status" value="1"/>
</dbReference>
<evidence type="ECO:0000256" key="10">
    <source>
        <dbReference type="RuleBase" id="RU003956"/>
    </source>
</evidence>
<dbReference type="InterPro" id="IPR015892">
    <property type="entry name" value="Carbonic_anhydrase_CS"/>
</dbReference>
<dbReference type="Pfam" id="PF00484">
    <property type="entry name" value="Pro_CA"/>
    <property type="match status" value="1"/>
</dbReference>
<name>A0AAU9MC61_9ASTR</name>
<dbReference type="GO" id="GO:0008270">
    <property type="term" value="F:zinc ion binding"/>
    <property type="evidence" value="ECO:0007669"/>
    <property type="project" value="UniProtKB-UniRule"/>
</dbReference>
<keyword evidence="6 9" id="KW-0862">Zinc</keyword>
<feature type="binding site" evidence="9">
    <location>
        <position position="125"/>
    </location>
    <ligand>
        <name>Zn(2+)</name>
        <dbReference type="ChEBI" id="CHEBI:29105"/>
    </ligand>
</feature>
<sequence length="286" mass="31744">MYINIWGLKIGAILFSKFQLVAAETLRIVRDMSEYSNIKANVPTEIPSKNGKEVEVEDDTNQINLENIRTLQVITGPPPPSPPFDPIQRINDGFKYFKLNEFNKNMPSYRKLADKAEPKFLIFACSDSRVCPITILNLRPGEAFITRNIANMVPAFNQQRYCEVGAVIKYAILVCKVEAILVFGHCRCGGIERLVCLPDGKTSSPDSVDDWVSIGKPAKAKVVGKNPKASGLELRALVEKESVMNSLANLLTYPQVKSGVASKKIKLIGGHYDFVRGHFDILGTRS</sequence>
<proteinExistence type="inferred from homology"/>
<keyword evidence="11" id="KW-0732">Signal</keyword>
<feature type="binding site" evidence="9">
    <location>
        <position position="127"/>
    </location>
    <ligand>
        <name>Zn(2+)</name>
        <dbReference type="ChEBI" id="CHEBI:29105"/>
    </ligand>
</feature>
<accession>A0AAU9MC61</accession>
<reference evidence="12 13" key="1">
    <citation type="submission" date="2022-01" db="EMBL/GenBank/DDBJ databases">
        <authorList>
            <person name="Xiong W."/>
            <person name="Schranz E."/>
        </authorList>
    </citation>
    <scope>NUCLEOTIDE SEQUENCE [LARGE SCALE GENOMIC DNA]</scope>
</reference>
<dbReference type="GO" id="GO:0015976">
    <property type="term" value="P:carbon utilization"/>
    <property type="evidence" value="ECO:0007669"/>
    <property type="project" value="InterPro"/>
</dbReference>
<dbReference type="GO" id="GO:0004089">
    <property type="term" value="F:carbonate dehydratase activity"/>
    <property type="evidence" value="ECO:0007669"/>
    <property type="project" value="UniProtKB-UniRule"/>
</dbReference>
<dbReference type="SMART" id="SM00947">
    <property type="entry name" value="Pro_CA"/>
    <property type="match status" value="1"/>
</dbReference>
<comment type="similarity">
    <text evidence="3 10">Belongs to the beta-class carbonic anhydrase family.</text>
</comment>
<gene>
    <name evidence="12" type="ORF">LVIROSA_LOCUS10614</name>
</gene>
<evidence type="ECO:0000256" key="4">
    <source>
        <dbReference type="ARBA" id="ARBA00012925"/>
    </source>
</evidence>
<feature type="chain" id="PRO_5043784592" description="Carbonic anhydrase" evidence="11">
    <location>
        <begin position="24"/>
        <end position="286"/>
    </location>
</feature>
<evidence type="ECO:0000256" key="3">
    <source>
        <dbReference type="ARBA" id="ARBA00006217"/>
    </source>
</evidence>
<feature type="binding site" evidence="9">
    <location>
        <position position="188"/>
    </location>
    <ligand>
        <name>Zn(2+)</name>
        <dbReference type="ChEBI" id="CHEBI:29105"/>
    </ligand>
</feature>
<dbReference type="InterPro" id="IPR036874">
    <property type="entry name" value="Carbonic_anhydrase_sf"/>
</dbReference>
<evidence type="ECO:0000256" key="1">
    <source>
        <dbReference type="ARBA" id="ARBA00002904"/>
    </source>
</evidence>
<feature type="binding site" evidence="9">
    <location>
        <position position="185"/>
    </location>
    <ligand>
        <name>Zn(2+)</name>
        <dbReference type="ChEBI" id="CHEBI:29105"/>
    </ligand>
</feature>
<dbReference type="InterPro" id="IPR001765">
    <property type="entry name" value="Carbonic_anhydrase"/>
</dbReference>
<comment type="catalytic activity">
    <reaction evidence="8 10">
        <text>hydrogencarbonate + H(+) = CO2 + H2O</text>
        <dbReference type="Rhea" id="RHEA:10748"/>
        <dbReference type="ChEBI" id="CHEBI:15377"/>
        <dbReference type="ChEBI" id="CHEBI:15378"/>
        <dbReference type="ChEBI" id="CHEBI:16526"/>
        <dbReference type="ChEBI" id="CHEBI:17544"/>
        <dbReference type="EC" id="4.2.1.1"/>
    </reaction>
</comment>
<evidence type="ECO:0000313" key="12">
    <source>
        <dbReference type="EMBL" id="CAH1423332.1"/>
    </source>
</evidence>
<dbReference type="EC" id="4.2.1.1" evidence="4 10"/>
<evidence type="ECO:0000256" key="5">
    <source>
        <dbReference type="ARBA" id="ARBA00022490"/>
    </source>
</evidence>
<dbReference type="PROSITE" id="PS00704">
    <property type="entry name" value="PROK_CO2_ANHYDRASE_1"/>
    <property type="match status" value="1"/>
</dbReference>
<evidence type="ECO:0000256" key="2">
    <source>
        <dbReference type="ARBA" id="ARBA00004496"/>
    </source>
</evidence>
<dbReference type="SUPFAM" id="SSF53056">
    <property type="entry name" value="beta-carbonic anhydrase, cab"/>
    <property type="match status" value="1"/>
</dbReference>
<evidence type="ECO:0000256" key="6">
    <source>
        <dbReference type="ARBA" id="ARBA00022833"/>
    </source>
</evidence>
<keyword evidence="9" id="KW-0479">Metal-binding</keyword>
<keyword evidence="13" id="KW-1185">Reference proteome</keyword>
<organism evidence="12 13">
    <name type="scientific">Lactuca virosa</name>
    <dbReference type="NCBI Taxonomy" id="75947"/>
    <lineage>
        <taxon>Eukaryota</taxon>
        <taxon>Viridiplantae</taxon>
        <taxon>Streptophyta</taxon>
        <taxon>Embryophyta</taxon>
        <taxon>Tracheophyta</taxon>
        <taxon>Spermatophyta</taxon>
        <taxon>Magnoliopsida</taxon>
        <taxon>eudicotyledons</taxon>
        <taxon>Gunneridae</taxon>
        <taxon>Pentapetalae</taxon>
        <taxon>asterids</taxon>
        <taxon>campanulids</taxon>
        <taxon>Asterales</taxon>
        <taxon>Asteraceae</taxon>
        <taxon>Cichorioideae</taxon>
        <taxon>Cichorieae</taxon>
        <taxon>Lactucinae</taxon>
        <taxon>Lactuca</taxon>
    </lineage>
</organism>